<sequence length="99" mass="11673">MSRILSRESKKPQDQLAVIPDSRFRSWTWRMLPRHIFRMPPPYRRMQNVMDSFKGLEQTARSTGHHPGLLILHVDVENDAPAHILAIRVPTPNRRMQHD</sequence>
<comment type="caution">
    <text evidence="1">The sequence shown here is derived from an EMBL/GenBank/DDBJ whole genome shotgun (WGS) entry which is preliminary data.</text>
</comment>
<dbReference type="Proteomes" id="UP001605036">
    <property type="component" value="Unassembled WGS sequence"/>
</dbReference>
<evidence type="ECO:0000313" key="2">
    <source>
        <dbReference type="Proteomes" id="UP001605036"/>
    </source>
</evidence>
<gene>
    <name evidence="1" type="ORF">R1flu_028924</name>
</gene>
<protein>
    <recommendedName>
        <fullName evidence="3">4a-hydroxytetrahydrobiopterin dehydratase</fullName>
    </recommendedName>
</protein>
<evidence type="ECO:0000313" key="1">
    <source>
        <dbReference type="EMBL" id="KAL2610351.1"/>
    </source>
</evidence>
<organism evidence="1 2">
    <name type="scientific">Riccia fluitans</name>
    <dbReference type="NCBI Taxonomy" id="41844"/>
    <lineage>
        <taxon>Eukaryota</taxon>
        <taxon>Viridiplantae</taxon>
        <taxon>Streptophyta</taxon>
        <taxon>Embryophyta</taxon>
        <taxon>Marchantiophyta</taxon>
        <taxon>Marchantiopsida</taxon>
        <taxon>Marchantiidae</taxon>
        <taxon>Marchantiales</taxon>
        <taxon>Ricciaceae</taxon>
        <taxon>Riccia</taxon>
    </lineage>
</organism>
<dbReference type="AlphaFoldDB" id="A0ABD1XQY5"/>
<proteinExistence type="predicted"/>
<dbReference type="EMBL" id="JBHFFA010000008">
    <property type="protein sequence ID" value="KAL2610351.1"/>
    <property type="molecule type" value="Genomic_DNA"/>
</dbReference>
<name>A0ABD1XQY5_9MARC</name>
<evidence type="ECO:0008006" key="3">
    <source>
        <dbReference type="Google" id="ProtNLM"/>
    </source>
</evidence>
<accession>A0ABD1XQY5</accession>
<reference evidence="1 2" key="1">
    <citation type="submission" date="2024-09" db="EMBL/GenBank/DDBJ databases">
        <title>Chromosome-scale assembly of Riccia fluitans.</title>
        <authorList>
            <person name="Paukszto L."/>
            <person name="Sawicki J."/>
            <person name="Karawczyk K."/>
            <person name="Piernik-Szablinska J."/>
            <person name="Szczecinska M."/>
            <person name="Mazdziarz M."/>
        </authorList>
    </citation>
    <scope>NUCLEOTIDE SEQUENCE [LARGE SCALE GENOMIC DNA]</scope>
    <source>
        <strain evidence="1">Rf_01</strain>
        <tissue evidence="1">Aerial parts of the thallus</tissue>
    </source>
</reference>
<keyword evidence="2" id="KW-1185">Reference proteome</keyword>